<comment type="subcellular location">
    <subcellularLocation>
        <location evidence="1">Membrane</location>
        <topology evidence="1">Multi-pass membrane protein</topology>
    </subcellularLocation>
</comment>
<evidence type="ECO:0000256" key="5">
    <source>
        <dbReference type="SAM" id="MobiDB-lite"/>
    </source>
</evidence>
<proteinExistence type="predicted"/>
<name>A0A199UDY2_ANACO</name>
<dbReference type="EMBL" id="LSRQ01008392">
    <property type="protein sequence ID" value="OAY63077.1"/>
    <property type="molecule type" value="Genomic_DNA"/>
</dbReference>
<feature type="domain" description="CGL160/ATPI" evidence="6">
    <location>
        <begin position="225"/>
        <end position="357"/>
    </location>
</feature>
<dbReference type="GO" id="GO:0016020">
    <property type="term" value="C:membrane"/>
    <property type="evidence" value="ECO:0007669"/>
    <property type="project" value="UniProtKB-SubCell"/>
</dbReference>
<evidence type="ECO:0000313" key="8">
    <source>
        <dbReference type="Proteomes" id="UP000092600"/>
    </source>
</evidence>
<evidence type="ECO:0000256" key="2">
    <source>
        <dbReference type="ARBA" id="ARBA00022692"/>
    </source>
</evidence>
<sequence length="368" mass="40175">MALVSAAASSAGARRVPRARTPLLRRRRRGRGAGRLRGAETRVVLRGEGAQVSTGWPGEYGAPHHHELRKYWGGRGATRTPSPPPTTSSGTRSSSPACAASSATTLPTLTLLTSRAYELLWKLMLNVEKEEDSGFLSLNRAMSLNRSHSVEIDLSKELRPPSKPVLEQQVEAARLGLSAAESSAAKPRWRLVPTRREQAKWDRANKAATGGSDVLLRESRRERGDPKVLEAQSREQYFNLKQKLQILTLGIGGVGVVSAYVSYSPEIAVSFGAGLVGSLVYMRMLGNSIDSMADGAKGLVKGAIGQPRLLVPVALVMMYNRWNEILVPDYGFMHLELIPMLVGFFTYKIATFVQAIQDALFVVENPRV</sequence>
<organism evidence="7 8">
    <name type="scientific">Ananas comosus</name>
    <name type="common">Pineapple</name>
    <name type="synonym">Ananas ananas</name>
    <dbReference type="NCBI Taxonomy" id="4615"/>
    <lineage>
        <taxon>Eukaryota</taxon>
        <taxon>Viridiplantae</taxon>
        <taxon>Streptophyta</taxon>
        <taxon>Embryophyta</taxon>
        <taxon>Tracheophyta</taxon>
        <taxon>Spermatophyta</taxon>
        <taxon>Magnoliopsida</taxon>
        <taxon>Liliopsida</taxon>
        <taxon>Poales</taxon>
        <taxon>Bromeliaceae</taxon>
        <taxon>Bromelioideae</taxon>
        <taxon>Ananas</taxon>
    </lineage>
</organism>
<feature type="compositionally biased region" description="Low complexity" evidence="5">
    <location>
        <begin position="87"/>
        <end position="102"/>
    </location>
</feature>
<evidence type="ECO:0000256" key="4">
    <source>
        <dbReference type="ARBA" id="ARBA00023136"/>
    </source>
</evidence>
<evidence type="ECO:0000259" key="6">
    <source>
        <dbReference type="Pfam" id="PF24763"/>
    </source>
</evidence>
<keyword evidence="2" id="KW-0812">Transmembrane</keyword>
<dbReference type="PANTHER" id="PTHR34118:SF6">
    <property type="entry name" value="PROTEIN CONSERVED ONLY IN THE GREEN LINEAGE 160, CHLOROPLASTIC"/>
    <property type="match status" value="1"/>
</dbReference>
<dbReference type="PANTHER" id="PTHR34118">
    <property type="entry name" value="NF-KAPPA-B INHIBITOR-LIKE PROTEIN-RELATED"/>
    <property type="match status" value="1"/>
</dbReference>
<feature type="compositionally biased region" description="Basic residues" evidence="5">
    <location>
        <begin position="15"/>
        <end position="34"/>
    </location>
</feature>
<keyword evidence="3" id="KW-1133">Transmembrane helix</keyword>
<evidence type="ECO:0000313" key="7">
    <source>
        <dbReference type="EMBL" id="OAY63077.1"/>
    </source>
</evidence>
<keyword evidence="4" id="KW-0472">Membrane</keyword>
<feature type="region of interest" description="Disordered" evidence="5">
    <location>
        <begin position="73"/>
        <end position="102"/>
    </location>
</feature>
<dbReference type="Pfam" id="PF24763">
    <property type="entry name" value="CGL160_C"/>
    <property type="match status" value="1"/>
</dbReference>
<accession>A0A199UDY2</accession>
<evidence type="ECO:0000256" key="1">
    <source>
        <dbReference type="ARBA" id="ARBA00004141"/>
    </source>
</evidence>
<comment type="caution">
    <text evidence="7">The sequence shown here is derived from an EMBL/GenBank/DDBJ whole genome shotgun (WGS) entry which is preliminary data.</text>
</comment>
<reference evidence="7 8" key="1">
    <citation type="journal article" date="2016" name="DNA Res.">
        <title>The draft genome of MD-2 pineapple using hybrid error correction of long reads.</title>
        <authorList>
            <person name="Redwan R.M."/>
            <person name="Saidin A."/>
            <person name="Kumar S.V."/>
        </authorList>
    </citation>
    <scope>NUCLEOTIDE SEQUENCE [LARGE SCALE GENOMIC DNA]</scope>
    <source>
        <strain evidence="8">cv. MD2</strain>
        <tissue evidence="7">Leaf</tissue>
    </source>
</reference>
<feature type="compositionally biased region" description="Low complexity" evidence="5">
    <location>
        <begin position="1"/>
        <end position="14"/>
    </location>
</feature>
<dbReference type="InterPro" id="IPR056309">
    <property type="entry name" value="CGL160/ATPI_dom"/>
</dbReference>
<dbReference type="AlphaFoldDB" id="A0A199UDY2"/>
<dbReference type="Proteomes" id="UP000092600">
    <property type="component" value="Unassembled WGS sequence"/>
</dbReference>
<evidence type="ECO:0000256" key="3">
    <source>
        <dbReference type="ARBA" id="ARBA00022989"/>
    </source>
</evidence>
<gene>
    <name evidence="7" type="ORF">ACMD2_12103</name>
</gene>
<feature type="region of interest" description="Disordered" evidence="5">
    <location>
        <begin position="1"/>
        <end position="41"/>
    </location>
</feature>
<protein>
    <submittedName>
        <fullName evidence="7">ATP synthase protein I</fullName>
    </submittedName>
</protein>
<dbReference type="STRING" id="4615.A0A199UDY2"/>